<comment type="cofactor">
    <cofactor evidence="1">
        <name>[4Fe-4S] cluster</name>
        <dbReference type="ChEBI" id="CHEBI:49883"/>
    </cofactor>
</comment>
<accession>F9ZWD5</accession>
<dbReference type="RefSeq" id="WP_013817869.1">
    <property type="nucleotide sequence ID" value="NC_015572.1"/>
</dbReference>
<dbReference type="InterPro" id="IPR013785">
    <property type="entry name" value="Aldolase_TIM"/>
</dbReference>
<sequence length="396" mass="45626">MKKQIVITQIPMRVGVVQRLKKTTFIRLLAVIYHEMRFYLTFKKFNHGNEFNGYICKLPFEYAELTSTGEVGVCCYLPKNIGNIDRAPFKKVWNSFFSRQLRKSMLDGSFCYCDKTKCRSMQNFDSNLIKKEEVQDQRLKEIISKEGMNLDADLKTLSLANDYSCNLECPSCRVGMRKMAKEEVSHQIQNFNSIIETVGPKLELIHIAGDGDPFASQFYDYVIRQTKWEDYPNLKIGFQTNGVALTEKKWNSLPSEVKNKVIYIGISIDGASTDTYEKLRLGGKFERLISNIEYLARMPDKQKLGICLNLNMIVQAQNYREIIPLIVLGKKLGVDKVSFTYIRDWGTFPSGEYERQAIQMPIHPEHSNLLEILKDPILRDPAVDMGNLVHLMPENL</sequence>
<dbReference type="Proteomes" id="UP000008888">
    <property type="component" value="Chromosome"/>
</dbReference>
<protein>
    <submittedName>
        <fullName evidence="8">Radical SAM domain protein</fullName>
    </submittedName>
</protein>
<evidence type="ECO:0000256" key="4">
    <source>
        <dbReference type="ARBA" id="ARBA00023004"/>
    </source>
</evidence>
<dbReference type="InterPro" id="IPR023885">
    <property type="entry name" value="4Fe4S-binding_SPASM_dom"/>
</dbReference>
<dbReference type="InterPro" id="IPR050377">
    <property type="entry name" value="Radical_SAM_PqqE_MftC-like"/>
</dbReference>
<dbReference type="CDD" id="cd01335">
    <property type="entry name" value="Radical_SAM"/>
    <property type="match status" value="1"/>
</dbReference>
<dbReference type="CDD" id="cd21109">
    <property type="entry name" value="SPASM"/>
    <property type="match status" value="1"/>
</dbReference>
<dbReference type="EMBL" id="CP002738">
    <property type="protein sequence ID" value="AEF99604.1"/>
    <property type="molecule type" value="Genomic_DNA"/>
</dbReference>
<dbReference type="AlphaFoldDB" id="F9ZWD5"/>
<evidence type="ECO:0000313" key="9">
    <source>
        <dbReference type="Proteomes" id="UP000008888"/>
    </source>
</evidence>
<dbReference type="eggNOG" id="COG0535">
    <property type="taxonomic scope" value="Bacteria"/>
</dbReference>
<gene>
    <name evidence="8" type="ordered locus">Metme_1176</name>
</gene>
<dbReference type="Gene3D" id="3.20.20.70">
    <property type="entry name" value="Aldolase class I"/>
    <property type="match status" value="2"/>
</dbReference>
<keyword evidence="2" id="KW-0949">S-adenosyl-L-methionine</keyword>
<dbReference type="PANTHER" id="PTHR11228:SF7">
    <property type="entry name" value="PQQA PEPTIDE CYCLASE"/>
    <property type="match status" value="1"/>
</dbReference>
<evidence type="ECO:0000256" key="2">
    <source>
        <dbReference type="ARBA" id="ARBA00022691"/>
    </source>
</evidence>
<keyword evidence="3" id="KW-0479">Metal-binding</keyword>
<dbReference type="GO" id="GO:0046872">
    <property type="term" value="F:metal ion binding"/>
    <property type="evidence" value="ECO:0007669"/>
    <property type="project" value="UniProtKB-KW"/>
</dbReference>
<dbReference type="GO" id="GO:0003824">
    <property type="term" value="F:catalytic activity"/>
    <property type="evidence" value="ECO:0007669"/>
    <property type="project" value="InterPro"/>
</dbReference>
<feature type="domain" description="4Fe4S-binding SPASM" evidence="7">
    <location>
        <begin position="56"/>
        <end position="113"/>
    </location>
</feature>
<dbReference type="SFLD" id="SFLDG01067">
    <property type="entry name" value="SPASM/twitch_domain_containing"/>
    <property type="match status" value="1"/>
</dbReference>
<evidence type="ECO:0000256" key="3">
    <source>
        <dbReference type="ARBA" id="ARBA00022723"/>
    </source>
</evidence>
<reference key="2">
    <citation type="submission" date="2011-05" db="EMBL/GenBank/DDBJ databases">
        <title>Complete genome sequence of the aerobic marine methanotroph Methylomonas methanica MC09.</title>
        <authorList>
            <person name="Boden R."/>
            <person name="Cunliffe M."/>
            <person name="Scanlan J."/>
            <person name="Moussard H."/>
            <person name="Kits K.D."/>
            <person name="Klotz M."/>
            <person name="Jetten M."/>
            <person name="Vuilleumier S."/>
            <person name="Han J."/>
            <person name="Peters L."/>
            <person name="Mikhailova N."/>
            <person name="Teshima H."/>
            <person name="Tapia R."/>
            <person name="Kyrpides N."/>
            <person name="Ivanova N."/>
            <person name="Pagani I."/>
            <person name="Cheng J.-F."/>
            <person name="Goodwin L."/>
            <person name="Han C."/>
            <person name="Hauser L."/>
            <person name="Land M."/>
            <person name="Lapidus A."/>
            <person name="Lucas S."/>
            <person name="Pitluck S."/>
            <person name="Woyke T."/>
            <person name="Stein L.Y."/>
            <person name="Murrell C."/>
        </authorList>
    </citation>
    <scope>NUCLEOTIDE SEQUENCE</scope>
    <source>
        <strain>MC09</strain>
    </source>
</reference>
<dbReference type="SUPFAM" id="SSF102114">
    <property type="entry name" value="Radical SAM enzymes"/>
    <property type="match status" value="2"/>
</dbReference>
<evidence type="ECO:0000256" key="5">
    <source>
        <dbReference type="ARBA" id="ARBA00023014"/>
    </source>
</evidence>
<evidence type="ECO:0000259" key="6">
    <source>
        <dbReference type="Pfam" id="PF04055"/>
    </source>
</evidence>
<dbReference type="SFLD" id="SFLDS00029">
    <property type="entry name" value="Radical_SAM"/>
    <property type="match status" value="1"/>
</dbReference>
<dbReference type="KEGG" id="mmt:Metme_1176"/>
<organism evidence="8 9">
    <name type="scientific">Methylomonas methanica (strain DSM 25384 / MC09)</name>
    <dbReference type="NCBI Taxonomy" id="857087"/>
    <lineage>
        <taxon>Bacteria</taxon>
        <taxon>Pseudomonadati</taxon>
        <taxon>Pseudomonadota</taxon>
        <taxon>Gammaproteobacteria</taxon>
        <taxon>Methylococcales</taxon>
        <taxon>Methylococcaceae</taxon>
        <taxon>Methylomonas</taxon>
    </lineage>
</organism>
<evidence type="ECO:0000313" key="8">
    <source>
        <dbReference type="EMBL" id="AEF99604.1"/>
    </source>
</evidence>
<keyword evidence="4" id="KW-0408">Iron</keyword>
<dbReference type="InterPro" id="IPR058240">
    <property type="entry name" value="rSAM_sf"/>
</dbReference>
<proteinExistence type="predicted"/>
<evidence type="ECO:0000256" key="1">
    <source>
        <dbReference type="ARBA" id="ARBA00001966"/>
    </source>
</evidence>
<dbReference type="InterPro" id="IPR007197">
    <property type="entry name" value="rSAM"/>
</dbReference>
<dbReference type="HOGENOM" id="CLU_741389_0_0_6"/>
<reference evidence="8 9" key="1">
    <citation type="journal article" date="2011" name="J. Bacteriol.">
        <title>Complete Genome Sequence of the Aerobic Marine Methanotroph Methylomonas methanica MC09.</title>
        <authorList>
            <person name="Boden R."/>
            <person name="Cunliffe M."/>
            <person name="Scanlan J."/>
            <person name="Moussard H."/>
            <person name="Kits K.D."/>
            <person name="Klotz M.G."/>
            <person name="Jetten M.S."/>
            <person name="Vuilleumier S."/>
            <person name="Han J."/>
            <person name="Peters L."/>
            <person name="Mikhailova N."/>
            <person name="Teshima H."/>
            <person name="Tapia R."/>
            <person name="Kyrpides N."/>
            <person name="Ivanova N."/>
            <person name="Pagani I."/>
            <person name="Cheng J.F."/>
            <person name="Goodwin L."/>
            <person name="Han C."/>
            <person name="Hauser L."/>
            <person name="Land M.L."/>
            <person name="Lapidus A."/>
            <person name="Lucas S."/>
            <person name="Pitluck S."/>
            <person name="Woyke T."/>
            <person name="Stein L."/>
            <person name="Murrell J.C."/>
        </authorList>
    </citation>
    <scope>NUCLEOTIDE SEQUENCE [LARGE SCALE GENOMIC DNA]</scope>
    <source>
        <strain evidence="8 9">MC09</strain>
    </source>
</reference>
<dbReference type="Pfam" id="PF04055">
    <property type="entry name" value="Radical_SAM"/>
    <property type="match status" value="1"/>
</dbReference>
<name>F9ZWD5_METMM</name>
<evidence type="ECO:0000259" key="7">
    <source>
        <dbReference type="Pfam" id="PF13186"/>
    </source>
</evidence>
<keyword evidence="5" id="KW-0411">Iron-sulfur</keyword>
<dbReference type="STRING" id="857087.Metme_1176"/>
<feature type="domain" description="Radical SAM core" evidence="6">
    <location>
        <begin position="165"/>
        <end position="298"/>
    </location>
</feature>
<dbReference type="GO" id="GO:0051536">
    <property type="term" value="F:iron-sulfur cluster binding"/>
    <property type="evidence" value="ECO:0007669"/>
    <property type="project" value="UniProtKB-KW"/>
</dbReference>
<dbReference type="OrthoDB" id="9782387at2"/>
<keyword evidence="9" id="KW-1185">Reference proteome</keyword>
<dbReference type="Pfam" id="PF13186">
    <property type="entry name" value="SPASM"/>
    <property type="match status" value="1"/>
</dbReference>
<reference evidence="9" key="3">
    <citation type="submission" date="2011-05" db="EMBL/GenBank/DDBJ databases">
        <title>Complete sequence of Methylomonas methanica MC09.</title>
        <authorList>
            <consortium name="US DOE Joint Genome Institute"/>
            <person name="Lucas S."/>
            <person name="Han J."/>
            <person name="Lapidus A."/>
            <person name="Cheng J.-F."/>
            <person name="Goodwin L."/>
            <person name="Pitluck S."/>
            <person name="Peters L."/>
            <person name="Mikhailova N."/>
            <person name="Teshima H."/>
            <person name="Han C."/>
            <person name="Tapia R."/>
            <person name="Land M."/>
            <person name="Hauser L."/>
            <person name="Kyrpides N."/>
            <person name="Ivanova N."/>
            <person name="Pagani I."/>
            <person name="Stein L."/>
            <person name="Woyke T."/>
        </authorList>
    </citation>
    <scope>NUCLEOTIDE SEQUENCE [LARGE SCALE GENOMIC DNA]</scope>
    <source>
        <strain evidence="9">MC09</strain>
    </source>
</reference>
<dbReference type="PANTHER" id="PTHR11228">
    <property type="entry name" value="RADICAL SAM DOMAIN PROTEIN"/>
    <property type="match status" value="1"/>
</dbReference>